<feature type="compositionally biased region" description="Low complexity" evidence="19">
    <location>
        <begin position="1590"/>
        <end position="1600"/>
    </location>
</feature>
<dbReference type="FunFam" id="2.30.42.10:FF:000072">
    <property type="entry name" value="multiple PDZ domain protein isoform X1"/>
    <property type="match status" value="1"/>
</dbReference>
<keyword evidence="7" id="KW-0597">Phosphoprotein</keyword>
<feature type="non-terminal residue" evidence="22">
    <location>
        <position position="1"/>
    </location>
</feature>
<protein>
    <recommendedName>
        <fullName evidence="17">Multiple PDZ domain protein</fullName>
    </recommendedName>
    <alternativeName>
        <fullName evidence="18">Multi-PDZ domain protein 1</fullName>
    </alternativeName>
</protein>
<organism evidence="22 23">
    <name type="scientific">Thinocorus orbignyianus</name>
    <dbReference type="NCBI Taxonomy" id="161742"/>
    <lineage>
        <taxon>Eukaryota</taxon>
        <taxon>Metazoa</taxon>
        <taxon>Chordata</taxon>
        <taxon>Craniata</taxon>
        <taxon>Vertebrata</taxon>
        <taxon>Euteleostomi</taxon>
        <taxon>Archelosauria</taxon>
        <taxon>Archosauria</taxon>
        <taxon>Dinosauria</taxon>
        <taxon>Saurischia</taxon>
        <taxon>Theropoda</taxon>
        <taxon>Coelurosauria</taxon>
        <taxon>Aves</taxon>
        <taxon>Neognathae</taxon>
        <taxon>Neoaves</taxon>
        <taxon>Aequornithes</taxon>
        <taxon>Ciconiiformes</taxon>
        <taxon>Thinocoridae</taxon>
        <taxon>Thinocorus</taxon>
    </lineage>
</organism>
<dbReference type="InterPro" id="IPR015132">
    <property type="entry name" value="L27_2"/>
</dbReference>
<dbReference type="Proteomes" id="UP000565698">
    <property type="component" value="Unassembled WGS sequence"/>
</dbReference>
<dbReference type="FunFam" id="2.30.42.10:FF:000058">
    <property type="entry name" value="multiple PDZ domain protein isoform X1"/>
    <property type="match status" value="1"/>
</dbReference>
<dbReference type="InterPro" id="IPR004172">
    <property type="entry name" value="L27_dom"/>
</dbReference>
<dbReference type="PANTHER" id="PTHR19964">
    <property type="entry name" value="MULTIPLE PDZ DOMAIN PROTEIN"/>
    <property type="match status" value="1"/>
</dbReference>
<feature type="region of interest" description="Disordered" evidence="19">
    <location>
        <begin position="1834"/>
        <end position="1860"/>
    </location>
</feature>
<dbReference type="CDD" id="cd10817">
    <property type="entry name" value="PDZ9_MUPP1-like"/>
    <property type="match status" value="1"/>
</dbReference>
<dbReference type="PROSITE" id="PS50106">
    <property type="entry name" value="PDZ"/>
    <property type="match status" value="13"/>
</dbReference>
<keyword evidence="9" id="KW-0677">Repeat</keyword>
<keyword evidence="4" id="KW-0796">Tight junction</keyword>
<dbReference type="CDD" id="cd06673">
    <property type="entry name" value="PDZ10_MUPP1-PDZ8_PATJ-like"/>
    <property type="match status" value="1"/>
</dbReference>
<evidence type="ECO:0000256" key="7">
    <source>
        <dbReference type="ARBA" id="ARBA00022553"/>
    </source>
</evidence>
<dbReference type="CDD" id="cd06674">
    <property type="entry name" value="PDZ11_MUPP1-PDZ9_PATJ-like"/>
    <property type="match status" value="1"/>
</dbReference>
<dbReference type="SMART" id="SM00569">
    <property type="entry name" value="L27"/>
    <property type="match status" value="1"/>
</dbReference>
<feature type="region of interest" description="Disordered" evidence="19">
    <location>
        <begin position="1092"/>
        <end position="1112"/>
    </location>
</feature>
<dbReference type="SMART" id="SM00228">
    <property type="entry name" value="PDZ"/>
    <property type="match status" value="13"/>
</dbReference>
<dbReference type="InterPro" id="IPR036892">
    <property type="entry name" value="L27_dom_sf"/>
</dbReference>
<reference evidence="22 23" key="1">
    <citation type="submission" date="2019-09" db="EMBL/GenBank/DDBJ databases">
        <title>Bird 10,000 Genomes (B10K) Project - Family phase.</title>
        <authorList>
            <person name="Zhang G."/>
        </authorList>
    </citation>
    <scope>NUCLEOTIDE SEQUENCE [LARGE SCALE GENOMIC DNA]</scope>
    <source>
        <strain evidence="22">B10K-DU-002-47</strain>
        <tissue evidence="22">Muscle</tissue>
    </source>
</reference>
<evidence type="ECO:0000256" key="2">
    <source>
        <dbReference type="ARBA" id="ARBA00004279"/>
    </source>
</evidence>
<evidence type="ECO:0000256" key="10">
    <source>
        <dbReference type="ARBA" id="ARBA00022949"/>
    </source>
</evidence>
<keyword evidence="12" id="KW-0472">Membrane</keyword>
<feature type="domain" description="PDZ" evidence="20">
    <location>
        <begin position="1120"/>
        <end position="1208"/>
    </location>
</feature>
<feature type="domain" description="PDZ" evidence="20">
    <location>
        <begin position="141"/>
        <end position="228"/>
    </location>
</feature>
<dbReference type="PANTHER" id="PTHR19964:SF10">
    <property type="entry name" value="MULTIPLE PDZ DOMAIN PROTEIN"/>
    <property type="match status" value="1"/>
</dbReference>
<dbReference type="FunFam" id="2.30.42.10:FF:000038">
    <property type="entry name" value="Multiple PDZ domain protein isoform X1"/>
    <property type="match status" value="1"/>
</dbReference>
<dbReference type="FunFam" id="2.30.42.10:FF:000057">
    <property type="entry name" value="multiple PDZ domain protein isoform X1"/>
    <property type="match status" value="1"/>
</dbReference>
<dbReference type="FunFam" id="2.30.42.10:FF:000093">
    <property type="entry name" value="multiple PDZ domain protein isoform X1"/>
    <property type="match status" value="1"/>
</dbReference>
<evidence type="ECO:0000313" key="22">
    <source>
        <dbReference type="EMBL" id="NXP02318.1"/>
    </source>
</evidence>
<evidence type="ECO:0000256" key="13">
    <source>
        <dbReference type="ARBA" id="ARBA00023273"/>
    </source>
</evidence>
<evidence type="ECO:0000256" key="3">
    <source>
        <dbReference type="ARBA" id="ARBA00004435"/>
    </source>
</evidence>
<feature type="domain" description="PDZ" evidence="20">
    <location>
        <begin position="1747"/>
        <end position="1829"/>
    </location>
</feature>
<evidence type="ECO:0000256" key="14">
    <source>
        <dbReference type="ARBA" id="ARBA00034102"/>
    </source>
</evidence>
<evidence type="ECO:0000313" key="23">
    <source>
        <dbReference type="Proteomes" id="UP000565698"/>
    </source>
</evidence>
<dbReference type="CDD" id="cd06689">
    <property type="entry name" value="PDZ1_MUPP1-like"/>
    <property type="match status" value="1"/>
</dbReference>
<feature type="domain" description="PDZ" evidence="20">
    <location>
        <begin position="2011"/>
        <end position="2094"/>
    </location>
</feature>
<dbReference type="InterPro" id="IPR001478">
    <property type="entry name" value="PDZ"/>
</dbReference>
<feature type="compositionally biased region" description="Low complexity" evidence="19">
    <location>
        <begin position="1840"/>
        <end position="1860"/>
    </location>
</feature>
<evidence type="ECO:0000256" key="5">
    <source>
        <dbReference type="ARBA" id="ARBA00022475"/>
    </source>
</evidence>
<dbReference type="CDD" id="cd06675">
    <property type="entry name" value="PDZ12_MUPP1-like"/>
    <property type="match status" value="1"/>
</dbReference>
<dbReference type="CDD" id="cd06670">
    <property type="entry name" value="PDZ6_MUPP1-like"/>
    <property type="match status" value="1"/>
</dbReference>
<feature type="domain" description="PDZ" evidence="20">
    <location>
        <begin position="976"/>
        <end position="1044"/>
    </location>
</feature>
<dbReference type="EMBL" id="VXBW01000059">
    <property type="protein sequence ID" value="NXP02318.1"/>
    <property type="molecule type" value="Genomic_DNA"/>
</dbReference>
<evidence type="ECO:0000256" key="9">
    <source>
        <dbReference type="ARBA" id="ARBA00022737"/>
    </source>
</evidence>
<feature type="domain" description="PDZ" evidence="20">
    <location>
        <begin position="1371"/>
        <end position="1454"/>
    </location>
</feature>
<dbReference type="Pfam" id="PF00595">
    <property type="entry name" value="PDZ"/>
    <property type="match status" value="13"/>
</dbReference>
<dbReference type="GO" id="GO:0014069">
    <property type="term" value="C:postsynaptic density"/>
    <property type="evidence" value="ECO:0007669"/>
    <property type="project" value="UniProtKB-SubCell"/>
</dbReference>
<dbReference type="InterPro" id="IPR032078">
    <property type="entry name" value="MPDZ_u10"/>
</dbReference>
<dbReference type="CDD" id="cd06668">
    <property type="entry name" value="PDZ4_MUPP1-like"/>
    <property type="match status" value="1"/>
</dbReference>
<evidence type="ECO:0000256" key="16">
    <source>
        <dbReference type="ARBA" id="ARBA00057502"/>
    </source>
</evidence>
<dbReference type="FunFam" id="2.30.42.10:FF:000089">
    <property type="entry name" value="multiple PDZ domain protein isoform X1"/>
    <property type="match status" value="1"/>
</dbReference>
<dbReference type="InterPro" id="IPR036034">
    <property type="entry name" value="PDZ_sf"/>
</dbReference>
<keyword evidence="11" id="KW-0770">Synapse</keyword>
<comment type="caution">
    <text evidence="22">The sequence shown here is derived from an EMBL/GenBank/DDBJ whole genome shotgun (WGS) entry which is preliminary data.</text>
</comment>
<dbReference type="Gene3D" id="2.30.42.10">
    <property type="match status" value="13"/>
</dbReference>
<dbReference type="CDD" id="cd06791">
    <property type="entry name" value="PDZ3_MUPP1-like"/>
    <property type="match status" value="1"/>
</dbReference>
<feature type="non-terminal residue" evidence="22">
    <location>
        <position position="2094"/>
    </location>
</feature>
<name>A0A7L1X0C5_9AVES</name>
<feature type="domain" description="PDZ" evidence="20">
    <location>
        <begin position="555"/>
        <end position="636"/>
    </location>
</feature>
<comment type="function">
    <text evidence="16">Member of the NMDAR signaling complex that may play a role in control of AMPAR potentiation and synaptic plasticity in excitatory synapses. Promotes clustering of HT2RC at the cell surface.</text>
</comment>
<keyword evidence="13" id="KW-0966">Cell projection</keyword>
<dbReference type="CDD" id="cd06671">
    <property type="entry name" value="PDZ7_MUPP1-PD6_PATJ-like"/>
    <property type="match status" value="1"/>
</dbReference>
<dbReference type="FunFam" id="2.30.42.10:FF:000110">
    <property type="entry name" value="multiple PDZ domain protein isoform X2"/>
    <property type="match status" value="1"/>
</dbReference>
<dbReference type="SUPFAM" id="SSF50156">
    <property type="entry name" value="PDZ domain-like"/>
    <property type="match status" value="13"/>
</dbReference>
<evidence type="ECO:0000256" key="12">
    <source>
        <dbReference type="ARBA" id="ARBA00023136"/>
    </source>
</evidence>
<evidence type="ECO:0000256" key="1">
    <source>
        <dbReference type="ARBA" id="ARBA00004221"/>
    </source>
</evidence>
<dbReference type="Pfam" id="PF16667">
    <property type="entry name" value="MPDZ_u10"/>
    <property type="match status" value="1"/>
</dbReference>
<dbReference type="Pfam" id="PF09045">
    <property type="entry name" value="L27_2"/>
    <property type="match status" value="1"/>
</dbReference>
<dbReference type="Gene3D" id="1.20.1440.360">
    <property type="match status" value="1"/>
</dbReference>
<feature type="domain" description="PDZ" evidence="20">
    <location>
        <begin position="261"/>
        <end position="341"/>
    </location>
</feature>
<sequence length="2094" mass="223623">MIVATDTHRALQAMERLQAKLRDRGDIANEEKLSLLKSVLQSPLFNQILNLQTSVQQLRDQVNITTSIHSTGEFPQLLHHGVNTGTLPHNESYLLAQQNGSPANVLEASMRSITPQINGKSSSDDFEQLIRNMSQGRLVETIELIKPVSGGLGFSVVGLKSENRGELGIFVQEIQEGSVAHRGGKLKEADQILAINGQALDQTITHQQAISILQKAKDNVQLVVARGTFPQLSSPVVSRSPSAASTVSAHSNPVHWQHVETIELVNDGSGLGFGIVGGKSTGVIVKTILPGGVADQHGRLCSGDHILKIGDTDLAGMSSEQVAQVLRQCGNRVKLVIARDPIEESPPPAVPPGTPVPASTPEKQAIASVDSCEDGEKFNVELTKNNQGLGITIAGYIGDKTSEPSGIFVKSITKGSAVEHDGRIHVGDQIIVVDGTNLQGFTNQQAVDVLRHTGQTVRLTLIRRGLKHENHIQAQEDFSAAVEKDLLFQTTDGSTAKDNNETEQGSPLLPCSTSVVNIGEDMKQQEADFQRTTTEEAATKAKWQRIMGSNYEIVVAGVNKFSEGSGLGISLEATVGHHFIRSILPEGPVGRSGKLFSGDELLEVNEISLLGENHKDVVNILKELPITVTMVCCRPVAPRIAFPEVLESRSLSEVQLTEKARIKLGFIGSSDTERTALEVADEVRSMEEVQSSSLAMWETEVQHIELEKGSMGLGFSILDYQDPVDPANTVIVIRSLVPGGVAEQDGRLLPGDRLMFVNDTSLENGSLEEAVQALKGAPTGIVKIGVAKPLPLSPEEGYVSAKEDCFFYTAQSLEEEGPADAALFHAELALVDSSEADVVDESTFESQYSVEGDVFQASMIALHGSASSCEQNFSFSPTMSTPKPVGEDCSNAAADFCVSDKNLCNTDLNQRVRKQKSVVDNSLETATGLTKADILPLDVSNINQNESENTATWTGSQRTAEMTLTPYLVANMYEKTITIAKGNSSLGMTVSSNKDGSGMIVRSVIHGGSISRDGRIGVGDCILSINEESTTNLTNAQARAMLRRHSLIGPDINITYVPAEHLDEYRASLGQQAEGAVPLELFASHAVSRDLPELPEREEGEGEESELQNAAFSNWNQPRKVELWREPSKSLGISIVGGRGMGSRLSNGEVMRGIFIKHILEDSPAGKNGTLKTGDRIVEVDGIDLRDASHEQAVEAIRKAGNPVVFMVQSIISRPKPESLYNPSSASAPCGQKTTNPFYRQSSKNPSLPFSQNNLFCRPAVFSSTNPFADSSQFNANKGVSNPISVTFRCSPTNPFAPTPFKAFGQSDIEPEKTSLCNLPLPPPSAFSGMNCDATQSSSQVPEDVEKEDEFGYSWKNIMQRYGNLPGELHMIELEKGRTGLGLSLAGNKDRSRMSVFIVGIDPNGAAGKDGRLQIADELLEINGHILYGRTHQNASSIIKCAPSKVKIIFIRSKDAVNQMAVCPSKPVDGSQCTSGTLQHQEIDISAANFSAASDFSSCKNIQYLELPKDQGGFGIAISEEDTVNGVVIKSLTDHGAAAKDGRIKVGDQILAVDDEIVVGYPVEKFISLLKTSKTMVRLTINSAETDSLTAAPVPSSTAPAERRNTQPPATAPSSSSPEPEAVKNPSRSSTPATLASDPATCPIIPGCETTIDISKGRTGLGLSIVGGADTLLGAIIIHEVYEEGAASKDGRLWAGDQILEVNGIDLRNATHDEAINVLRQTPQKVRLTVYRDEAQYKEEDMYDVLNIELQKKPGKGLGLSIVGKRNDTGVFVSDIVKGGIADTDGRLMQGDQILTVNGEDVRNANQEAVAALLKCSLGTVRLEVGRIKAGPFHSERRTSQSSQVSEGSSSLSSFSVPVSGSSAPEVFESGLKKNTTTSEIQGLRTVEIKKSPADSLGVSIAGGVGSPLGDVPIFIAMMHPNGLAAQTQKLRVGDRIVSICGTSTEGMTHSQAVSLLKNASGTIELQVVAGGEVSVITGLQQDPPTSSLSFVGLTSTSIFQDDLGPPQYKTITLDRGPDGLGFSIVGGYGSPHGDLPIYVKTVFAKGAAAEDGRLKRGDQIIAVNGQSLEGVTHEEAVAILKRTKGTVTLTVLS</sequence>
<evidence type="ECO:0000256" key="19">
    <source>
        <dbReference type="SAM" id="MobiDB-lite"/>
    </source>
</evidence>
<dbReference type="PROSITE" id="PS51022">
    <property type="entry name" value="L27"/>
    <property type="match status" value="1"/>
</dbReference>
<feature type="domain" description="PDZ" evidence="20">
    <location>
        <begin position="1504"/>
        <end position="1585"/>
    </location>
</feature>
<keyword evidence="5" id="KW-1003">Cell membrane</keyword>
<dbReference type="FunFam" id="2.30.42.10:FF:000051">
    <property type="entry name" value="Multiple PDZ domain protein isoform X1"/>
    <property type="match status" value="1"/>
</dbReference>
<feature type="region of interest" description="Disordered" evidence="19">
    <location>
        <begin position="1590"/>
        <end position="1640"/>
    </location>
</feature>
<dbReference type="GO" id="GO:0030425">
    <property type="term" value="C:dendrite"/>
    <property type="evidence" value="ECO:0007669"/>
    <property type="project" value="UniProtKB-SubCell"/>
</dbReference>
<dbReference type="CDD" id="cd06676">
    <property type="entry name" value="PDZ13_MUPP1-like"/>
    <property type="match status" value="1"/>
</dbReference>
<proteinExistence type="predicted"/>
<keyword evidence="23" id="KW-1185">Reference proteome</keyword>
<feature type="domain" description="PDZ" evidence="20">
    <location>
        <begin position="379"/>
        <end position="465"/>
    </location>
</feature>
<dbReference type="CDD" id="cd06669">
    <property type="entry name" value="PDZ5_MUPP1-like"/>
    <property type="match status" value="1"/>
</dbReference>
<evidence type="ECO:0000256" key="15">
    <source>
        <dbReference type="ARBA" id="ARBA00034105"/>
    </source>
</evidence>
<dbReference type="GO" id="GO:0005923">
    <property type="term" value="C:bicellular tight junction"/>
    <property type="evidence" value="ECO:0007669"/>
    <property type="project" value="UniProtKB-SubCell"/>
</dbReference>
<dbReference type="SUPFAM" id="SSF101288">
    <property type="entry name" value="L27 domain"/>
    <property type="match status" value="1"/>
</dbReference>
<dbReference type="CDD" id="cd06667">
    <property type="entry name" value="PDZ2_MUPP1-like"/>
    <property type="match status" value="1"/>
</dbReference>
<feature type="domain" description="PDZ" evidence="20">
    <location>
        <begin position="703"/>
        <end position="778"/>
    </location>
</feature>
<gene>
    <name evidence="22" type="primary">Mpdz</name>
    <name evidence="22" type="ORF">THIORB_R13150</name>
</gene>
<comment type="subcellular location">
    <subcellularLocation>
        <location evidence="1">Apical cell membrane</location>
    </subcellularLocation>
    <subcellularLocation>
        <location evidence="3">Cell junction</location>
        <location evidence="3">Tight junction</location>
    </subcellularLocation>
    <subcellularLocation>
        <location evidence="2">Cell projection</location>
        <location evidence="2">Dendrite</location>
    </subcellularLocation>
    <subcellularLocation>
        <location evidence="15">Postsynaptic density</location>
    </subcellularLocation>
    <subcellularLocation>
        <location evidence="14">Synapse</location>
        <location evidence="14">Synaptosome</location>
    </subcellularLocation>
</comment>
<evidence type="ECO:0000256" key="4">
    <source>
        <dbReference type="ARBA" id="ARBA00022427"/>
    </source>
</evidence>
<evidence type="ECO:0000256" key="6">
    <source>
        <dbReference type="ARBA" id="ARBA00022481"/>
    </source>
</evidence>
<feature type="domain" description="L27" evidence="21">
    <location>
        <begin position="3"/>
        <end position="63"/>
    </location>
</feature>
<feature type="compositionally biased region" description="Low complexity" evidence="19">
    <location>
        <begin position="1608"/>
        <end position="1620"/>
    </location>
</feature>
<dbReference type="CDD" id="cd06672">
    <property type="entry name" value="PDZ8_MUPP1-PDZ7_PATJ-PDZ2_INAD-like"/>
    <property type="match status" value="1"/>
</dbReference>
<evidence type="ECO:0000259" key="21">
    <source>
        <dbReference type="PROSITE" id="PS51022"/>
    </source>
</evidence>
<keyword evidence="6" id="KW-0488">Methylation</keyword>
<dbReference type="OrthoDB" id="6022711at2759"/>
<keyword evidence="8" id="KW-0771">Synaptosome</keyword>
<keyword evidence="10" id="KW-0965">Cell junction</keyword>
<evidence type="ECO:0000256" key="11">
    <source>
        <dbReference type="ARBA" id="ARBA00023018"/>
    </source>
</evidence>
<feature type="domain" description="PDZ" evidence="20">
    <location>
        <begin position="1886"/>
        <end position="1972"/>
    </location>
</feature>
<evidence type="ECO:0000256" key="8">
    <source>
        <dbReference type="ARBA" id="ARBA00022599"/>
    </source>
</evidence>
<dbReference type="GO" id="GO:0016324">
    <property type="term" value="C:apical plasma membrane"/>
    <property type="evidence" value="ECO:0007669"/>
    <property type="project" value="UniProtKB-SubCell"/>
</dbReference>
<evidence type="ECO:0000256" key="17">
    <source>
        <dbReference type="ARBA" id="ARBA00073626"/>
    </source>
</evidence>
<accession>A0A7L1X0C5</accession>
<evidence type="ECO:0000259" key="20">
    <source>
        <dbReference type="PROSITE" id="PS50106"/>
    </source>
</evidence>
<evidence type="ECO:0000256" key="18">
    <source>
        <dbReference type="ARBA" id="ARBA00075678"/>
    </source>
</evidence>
<dbReference type="InterPro" id="IPR051342">
    <property type="entry name" value="PDZ_scaffold"/>
</dbReference>
<feature type="domain" description="PDZ" evidence="20">
    <location>
        <begin position="1651"/>
        <end position="1734"/>
    </location>
</feature>
<dbReference type="FunFam" id="2.30.42.10:FF:000070">
    <property type="entry name" value="Multiple PDZ domain protein"/>
    <property type="match status" value="1"/>
</dbReference>